<dbReference type="InterPro" id="IPR000601">
    <property type="entry name" value="PKD_dom"/>
</dbReference>
<evidence type="ECO:0000313" key="9">
    <source>
        <dbReference type="Proteomes" id="UP000521017"/>
    </source>
</evidence>
<protein>
    <submittedName>
        <fullName evidence="8">PKD repeat protein</fullName>
    </submittedName>
</protein>
<dbReference type="CDD" id="cd00146">
    <property type="entry name" value="PKD"/>
    <property type="match status" value="3"/>
</dbReference>
<dbReference type="Gene3D" id="2.60.40.10">
    <property type="entry name" value="Immunoglobulins"/>
    <property type="match status" value="7"/>
</dbReference>
<name>A0A7X0J2Q2_9SPHI</name>
<keyword evidence="6" id="KW-0732">Signal</keyword>
<keyword evidence="5" id="KW-0472">Membrane</keyword>
<evidence type="ECO:0000313" key="8">
    <source>
        <dbReference type="EMBL" id="MBB6499808.1"/>
    </source>
</evidence>
<gene>
    <name evidence="8" type="ORF">HDF25_001950</name>
</gene>
<feature type="signal peptide" evidence="6">
    <location>
        <begin position="1"/>
        <end position="22"/>
    </location>
</feature>
<keyword evidence="3" id="KW-0677">Repeat</keyword>
<dbReference type="PANTHER" id="PTHR46730">
    <property type="entry name" value="POLYCYSTIN-1"/>
    <property type="match status" value="1"/>
</dbReference>
<evidence type="ECO:0000259" key="7">
    <source>
        <dbReference type="PROSITE" id="PS50093"/>
    </source>
</evidence>
<keyword evidence="4" id="KW-1133">Transmembrane helix</keyword>
<evidence type="ECO:0000256" key="4">
    <source>
        <dbReference type="ARBA" id="ARBA00022989"/>
    </source>
</evidence>
<evidence type="ECO:0000256" key="2">
    <source>
        <dbReference type="ARBA" id="ARBA00022692"/>
    </source>
</evidence>
<organism evidence="8 9">
    <name type="scientific">Pedobacter cryoconitis</name>
    <dbReference type="NCBI Taxonomy" id="188932"/>
    <lineage>
        <taxon>Bacteria</taxon>
        <taxon>Pseudomonadati</taxon>
        <taxon>Bacteroidota</taxon>
        <taxon>Sphingobacteriia</taxon>
        <taxon>Sphingobacteriales</taxon>
        <taxon>Sphingobacteriaceae</taxon>
        <taxon>Pedobacter</taxon>
    </lineage>
</organism>
<keyword evidence="2" id="KW-0812">Transmembrane</keyword>
<evidence type="ECO:0000256" key="1">
    <source>
        <dbReference type="ARBA" id="ARBA00004141"/>
    </source>
</evidence>
<feature type="domain" description="PKD" evidence="7">
    <location>
        <begin position="1462"/>
        <end position="1513"/>
    </location>
</feature>
<sequence length="1789" mass="188509">MRNTLKVCFALFLNIISFHSNAQITIGMVDGGPYTPGSTIAATFTASSTSCIKIGNSYNLYLVDPAGNELNIGSYSGFYATFVNGIIPTGTLAGAGYKVRVKSTNPAMTPADSAPFIIQAGSPVTAALSSVSQISTNPLTFGSCNSSPNSKFSFTNGSTSANVTATFNNELNPAPVTTLTYSAATTTNLFTADQAHYTIFVKAVMPDGTVGTHAYFLINNLAVTPFTTTNSNTVCYPIGAFEYTVNTTSQGIQANFPGNTYRIDWGDGNANEYTYCDIQTNNSKVQHTYTRSSCGLTYTTGNQTTYNAFGINVGIYSPYCGPIGTPLSTTAKVVGRPINKFNAPPVICVGDPVVFQNQSTTGDNPNANSPGCTQNIAYYTWSVDGTVIAPNEPLSYNPSYTFTTKGPHQILLSSSTNGNCQADDITMNVCVQDPPKPAFTISTPLICLNPGTLTTVNTSVLDNTCSAATPAYTWAVTPSTGVTFSPNSPAPQFKFTQPGIYNITLTVQSGTCAVTSAAQRVVVNTDPTATLSPDVNLCATGNLTFNSAAGPTQTTLSGTSDEIAGTYKWDVTGGPFSFVAPDNQNTKYPTINFTDYATYTITLTHQNNCNTVVKTQKITFSPSPIPKITVDPNPICNQATVNLQGTITNGTYTSFIWSGNGGTFSAPGSLTTTYTPSAAERNAGSTTILLQVNTGLTGNCAQVQTTAVVQILPANTGTNTTQNICSGQKAFYSPVSSVTGSTFSWTAVNTDGLATGYTAAGTGEINQTLTNSSTTANAVVIYTITPKSNGCDGTPFTFTATVTPIPVLTATTAQPVICGNEPAGITLASTITNTQYTWTSTAPAGITGNTNQATPVAVTAINDILLNNSAVQGTVSYTITPVSATGCTGTPVVATVSVGSAITIANAGPAQTLCAQSQTVLSANSPKAGETGQWSVVSGTATVTDPANPASTVTGLTAGQNYILRWMIKGAATCAPTTADLTITDLLPVTNTISNTTPVVCYGQTITVTGSTPTGGDGNYIYLWESSTDNGTTWTAVSGQTAKDLSFKMLANQVFRRTVISNSCTQLSNLIGITAQPPIDNNTIAAAQTICAGLIPNPLTGSTPTGGDGQYSYQWQNSPDNTNWTDISAAVFSGYTPPALNTTTYYRRLVSTQACSGALQNISPAVTITVKPNAKANYTYSTDQGCVPLVLDVKAVPYPDRNDIYTWYADGVQIGTGVNFPGYTIKTSNASVVIKLVTTSSQGCSSDEFSHTFTTVDNVVPAFTQNILQGCGPLTVSFINTSSSLTNATFKWDFGNGTTSSLIMPGPITFQPNPLGRDTTYNVSLTATTTCGKTIITSGVLVKAKPISVFSPDKTVGCSPMKVTFTNTSPGTADTYYYDFGDGTLLTKTDKSSVQHTYTTGAVQNYVVKMVAQNDCGRDESSYTIQVSPNTILPELVVNAPEKQGCAPLKVNFYNNSKGAGSFKYDFGDGSTMVTRTAPEVVTHTFTTAGTFTVTLTASNSCSDTTATETIQVLPQPSIAFSADVTLGCPGLPVQFKNTSTGGVGYLWDFGDGTTSAEFEPKHIFDGSQEFYTVTLQGTNSLGCTNSVSMNQYIHIVPPPVAQFSVSPSTLINIPDYTFQFQDQSTGSPAIWSWDFGDKSSSSLQSPKHTYPDTGTYVVTLKVTNQQGCFTTTFKKVTIVGVPGYLYLPNSFMPGSQTPELRVFKAKGSGIKSWKMSIFNKWGQDLYETTKLDDGSPAEGWDGILNGVPVPQDVYFWKVEVEFINGTEWKGMSYGTSAPKRTGVIHLIR</sequence>
<dbReference type="Proteomes" id="UP000521017">
    <property type="component" value="Unassembled WGS sequence"/>
</dbReference>
<dbReference type="SMART" id="SM00089">
    <property type="entry name" value="PKD"/>
    <property type="match status" value="8"/>
</dbReference>
<accession>A0A7X0J2Q2</accession>
<feature type="domain" description="PKD" evidence="7">
    <location>
        <begin position="1544"/>
        <end position="1571"/>
    </location>
</feature>
<dbReference type="PROSITE" id="PS50093">
    <property type="entry name" value="PKD"/>
    <property type="match status" value="5"/>
</dbReference>
<dbReference type="InterPro" id="IPR022409">
    <property type="entry name" value="PKD/Chitinase_dom"/>
</dbReference>
<dbReference type="InterPro" id="IPR045828">
    <property type="entry name" value="PKD_Bacteroidetes"/>
</dbReference>
<dbReference type="GO" id="GO:0005886">
    <property type="term" value="C:plasma membrane"/>
    <property type="evidence" value="ECO:0007669"/>
    <property type="project" value="TreeGrafter"/>
</dbReference>
<dbReference type="InterPro" id="IPR035986">
    <property type="entry name" value="PKD_dom_sf"/>
</dbReference>
<dbReference type="RefSeq" id="WP_184624524.1">
    <property type="nucleotide sequence ID" value="NZ_JACHCC010000004.1"/>
</dbReference>
<feature type="domain" description="PKD" evidence="7">
    <location>
        <begin position="1259"/>
        <end position="1342"/>
    </location>
</feature>
<proteinExistence type="predicted"/>
<dbReference type="Pfam" id="PF18911">
    <property type="entry name" value="PKD_4"/>
    <property type="match status" value="2"/>
</dbReference>
<feature type="chain" id="PRO_5030686905" evidence="6">
    <location>
        <begin position="23"/>
        <end position="1789"/>
    </location>
</feature>
<dbReference type="Gene3D" id="2.60.40.2700">
    <property type="match status" value="1"/>
</dbReference>
<dbReference type="EMBL" id="JACHCC010000004">
    <property type="protein sequence ID" value="MBB6499808.1"/>
    <property type="molecule type" value="Genomic_DNA"/>
</dbReference>
<feature type="domain" description="PKD" evidence="7">
    <location>
        <begin position="1346"/>
        <end position="1400"/>
    </location>
</feature>
<comment type="caution">
    <text evidence="8">The sequence shown here is derived from an EMBL/GenBank/DDBJ whole genome shotgun (WGS) entry which is preliminary data.</text>
</comment>
<dbReference type="Pfam" id="PF00801">
    <property type="entry name" value="PKD"/>
    <property type="match status" value="2"/>
</dbReference>
<evidence type="ECO:0000256" key="6">
    <source>
        <dbReference type="SAM" id="SignalP"/>
    </source>
</evidence>
<dbReference type="SUPFAM" id="SSF49299">
    <property type="entry name" value="PKD domain"/>
    <property type="match status" value="7"/>
</dbReference>
<dbReference type="GO" id="GO:0006816">
    <property type="term" value="P:calcium ion transport"/>
    <property type="evidence" value="ECO:0007669"/>
    <property type="project" value="TreeGrafter"/>
</dbReference>
<dbReference type="InterPro" id="IPR013783">
    <property type="entry name" value="Ig-like_fold"/>
</dbReference>
<feature type="domain" description="PKD" evidence="7">
    <location>
        <begin position="1618"/>
        <end position="1679"/>
    </location>
</feature>
<reference evidence="8 9" key="1">
    <citation type="submission" date="2020-08" db="EMBL/GenBank/DDBJ databases">
        <title>Genomic Encyclopedia of Type Strains, Phase IV (KMG-V): Genome sequencing to study the core and pangenomes of soil and plant-associated prokaryotes.</title>
        <authorList>
            <person name="Whitman W."/>
        </authorList>
    </citation>
    <scope>NUCLEOTIDE SEQUENCE [LARGE SCALE GENOMIC DNA]</scope>
    <source>
        <strain evidence="8 9">M2T3</strain>
    </source>
</reference>
<dbReference type="GO" id="GO:0005261">
    <property type="term" value="F:monoatomic cation channel activity"/>
    <property type="evidence" value="ECO:0007669"/>
    <property type="project" value="TreeGrafter"/>
</dbReference>
<comment type="subcellular location">
    <subcellularLocation>
        <location evidence="1">Membrane</location>
        <topology evidence="1">Multi-pass membrane protein</topology>
    </subcellularLocation>
</comment>
<dbReference type="PANTHER" id="PTHR46730:SF2">
    <property type="entry name" value="POLYCYSTIN-1 ISOFORM X1"/>
    <property type="match status" value="1"/>
</dbReference>
<evidence type="ECO:0000256" key="5">
    <source>
        <dbReference type="ARBA" id="ARBA00023136"/>
    </source>
</evidence>
<evidence type="ECO:0000256" key="3">
    <source>
        <dbReference type="ARBA" id="ARBA00022737"/>
    </source>
</evidence>
<dbReference type="Pfam" id="PF19406">
    <property type="entry name" value="PKD_5"/>
    <property type="match status" value="2"/>
</dbReference>